<dbReference type="Gene3D" id="1.25.40.990">
    <property type="match status" value="1"/>
</dbReference>
<protein>
    <submittedName>
        <fullName evidence="2">SAC3 domain containing 1</fullName>
    </submittedName>
</protein>
<reference evidence="2" key="2">
    <citation type="submission" date="2025-09" db="UniProtKB">
        <authorList>
            <consortium name="Ensembl"/>
        </authorList>
    </citation>
    <scope>IDENTIFICATION</scope>
</reference>
<dbReference type="Proteomes" id="UP000265000">
    <property type="component" value="Unplaced"/>
</dbReference>
<dbReference type="GO" id="GO:0051298">
    <property type="term" value="P:centrosome duplication"/>
    <property type="evidence" value="ECO:0007669"/>
    <property type="project" value="TreeGrafter"/>
</dbReference>
<dbReference type="GO" id="GO:0005634">
    <property type="term" value="C:nucleus"/>
    <property type="evidence" value="ECO:0007669"/>
    <property type="project" value="TreeGrafter"/>
</dbReference>
<dbReference type="PANTHER" id="PTHR12436">
    <property type="entry name" value="80 KDA MCM3-ASSOCIATED PROTEIN"/>
    <property type="match status" value="1"/>
</dbReference>
<dbReference type="Ensembl" id="ENSFHET00000030039.1">
    <property type="protein sequence ID" value="ENSFHEP00000034636.1"/>
    <property type="gene ID" value="ENSFHEG00000022433.1"/>
</dbReference>
<organism evidence="2 3">
    <name type="scientific">Fundulus heteroclitus</name>
    <name type="common">Killifish</name>
    <name type="synonym">Mummichog</name>
    <dbReference type="NCBI Taxonomy" id="8078"/>
    <lineage>
        <taxon>Eukaryota</taxon>
        <taxon>Metazoa</taxon>
        <taxon>Chordata</taxon>
        <taxon>Craniata</taxon>
        <taxon>Vertebrata</taxon>
        <taxon>Euteleostomi</taxon>
        <taxon>Actinopterygii</taxon>
        <taxon>Neopterygii</taxon>
        <taxon>Teleostei</taxon>
        <taxon>Neoteleostei</taxon>
        <taxon>Acanthomorphata</taxon>
        <taxon>Ovalentaria</taxon>
        <taxon>Atherinomorphae</taxon>
        <taxon>Cyprinodontiformes</taxon>
        <taxon>Fundulidae</taxon>
        <taxon>Fundulus</taxon>
    </lineage>
</organism>
<dbReference type="Pfam" id="PF03399">
    <property type="entry name" value="SAC3_GANP"/>
    <property type="match status" value="1"/>
</dbReference>
<dbReference type="PANTHER" id="PTHR12436:SF38">
    <property type="entry name" value="SAC3 DOMAIN-CONTAINING PROTEIN 1"/>
    <property type="match status" value="1"/>
</dbReference>
<feature type="domain" description="SAC3/GANP/THP3 conserved" evidence="1">
    <location>
        <begin position="1"/>
        <end position="288"/>
    </location>
</feature>
<evidence type="ECO:0000259" key="1">
    <source>
        <dbReference type="Pfam" id="PF03399"/>
    </source>
</evidence>
<evidence type="ECO:0000313" key="2">
    <source>
        <dbReference type="Ensembl" id="ENSFHEP00000034636.1"/>
    </source>
</evidence>
<dbReference type="GO" id="GO:0051225">
    <property type="term" value="P:spindle assembly"/>
    <property type="evidence" value="ECO:0007669"/>
    <property type="project" value="TreeGrafter"/>
</dbReference>
<dbReference type="GeneTree" id="ENSGT00940000160988"/>
<reference evidence="2" key="1">
    <citation type="submission" date="2025-08" db="UniProtKB">
        <authorList>
            <consortium name="Ensembl"/>
        </authorList>
    </citation>
    <scope>IDENTIFICATION</scope>
</reference>
<name>A0A3Q2UQC1_FUNHE</name>
<proteinExistence type="predicted"/>
<evidence type="ECO:0000313" key="3">
    <source>
        <dbReference type="Proteomes" id="UP000265000"/>
    </source>
</evidence>
<dbReference type="GO" id="GO:0005819">
    <property type="term" value="C:spindle"/>
    <property type="evidence" value="ECO:0007669"/>
    <property type="project" value="TreeGrafter"/>
</dbReference>
<keyword evidence="3" id="KW-1185">Reference proteome</keyword>
<dbReference type="InterPro" id="IPR005062">
    <property type="entry name" value="SAC3/GANP/THP3_conserved"/>
</dbReference>
<dbReference type="InterPro" id="IPR045107">
    <property type="entry name" value="SAC3/GANP/THP3"/>
</dbReference>
<dbReference type="AlphaFoldDB" id="A0A3Q2UQC1"/>
<sequence>MCPAQELRERESQNRLHHFEVVPGTEAFRKPSGDPLRAVKEYSRPAAGKDAAKPSDLRPPDVLLRTVCYLIDEIVGSPSPHPWTEVYSFVFDRLRSVKQDMIIQRLSGKDCVAILERTVRFHIYASYRLCGEPLRIYDPRINDTHLQEYLSWLFDCYKTGAGPYPNQEEFQALGLLYNLGLSAATQHVLELPVRLRQTPSVKLALAISQAFLAGNPVRLLRLAQKLDFLQACALHRHLVTCRRHLLLIYSHGFSSRNCRFPLDRLARLSSLEAPLAAGLCRAYGVEVNQHNQVVFSKSAFAEPAQGRLECKLYHGIVSEKERGLAVKSIIHGCS</sequence>
<accession>A0A3Q2UQC1</accession>
<dbReference type="GO" id="GO:0005813">
    <property type="term" value="C:centrosome"/>
    <property type="evidence" value="ECO:0007669"/>
    <property type="project" value="TreeGrafter"/>
</dbReference>
<dbReference type="FunFam" id="1.25.40.990:FF:000016">
    <property type="entry name" value="Si:zfos-452g4.1"/>
    <property type="match status" value="1"/>
</dbReference>
<dbReference type="STRING" id="8078.ENSFHEP00000034636"/>